<dbReference type="EMBL" id="JAQNDM010000002">
    <property type="protein sequence ID" value="MDC0709896.1"/>
    <property type="molecule type" value="Genomic_DNA"/>
</dbReference>
<gene>
    <name evidence="3" type="ORF">POL68_15590</name>
</gene>
<evidence type="ECO:0000313" key="3">
    <source>
        <dbReference type="EMBL" id="MDC0709896.1"/>
    </source>
</evidence>
<feature type="domain" description="Protein kinase" evidence="2">
    <location>
        <begin position="24"/>
        <end position="295"/>
    </location>
</feature>
<dbReference type="Gene3D" id="1.10.510.10">
    <property type="entry name" value="Transferase(Phosphotransferase) domain 1"/>
    <property type="match status" value="1"/>
</dbReference>
<dbReference type="SMART" id="SM00220">
    <property type="entry name" value="S_TKc"/>
    <property type="match status" value="1"/>
</dbReference>
<feature type="region of interest" description="Disordered" evidence="1">
    <location>
        <begin position="382"/>
        <end position="416"/>
    </location>
</feature>
<dbReference type="GO" id="GO:0016301">
    <property type="term" value="F:kinase activity"/>
    <property type="evidence" value="ECO:0007669"/>
    <property type="project" value="UniProtKB-KW"/>
</dbReference>
<dbReference type="RefSeq" id="WP_272138847.1">
    <property type="nucleotide sequence ID" value="NZ_JAQNDM010000002.1"/>
</dbReference>
<proteinExistence type="predicted"/>
<feature type="compositionally biased region" description="Basic and acidic residues" evidence="1">
    <location>
        <begin position="398"/>
        <end position="408"/>
    </location>
</feature>
<evidence type="ECO:0000313" key="4">
    <source>
        <dbReference type="Proteomes" id="UP001221838"/>
    </source>
</evidence>
<protein>
    <submittedName>
        <fullName evidence="3">Serine/threonine-protein kinase</fullName>
    </submittedName>
</protein>
<dbReference type="PANTHER" id="PTHR44329:SF214">
    <property type="entry name" value="PROTEIN KINASE DOMAIN-CONTAINING PROTEIN"/>
    <property type="match status" value="1"/>
</dbReference>
<dbReference type="CDD" id="cd14014">
    <property type="entry name" value="STKc_PknB_like"/>
    <property type="match status" value="1"/>
</dbReference>
<dbReference type="Gene3D" id="3.30.200.20">
    <property type="entry name" value="Phosphorylase Kinase, domain 1"/>
    <property type="match status" value="1"/>
</dbReference>
<evidence type="ECO:0000259" key="2">
    <source>
        <dbReference type="PROSITE" id="PS50011"/>
    </source>
</evidence>
<dbReference type="Pfam" id="PF00069">
    <property type="entry name" value="Pkinase"/>
    <property type="match status" value="1"/>
</dbReference>
<comment type="caution">
    <text evidence="3">The sequence shown here is derived from an EMBL/GenBank/DDBJ whole genome shotgun (WGS) entry which is preliminary data.</text>
</comment>
<reference evidence="3 4" key="1">
    <citation type="submission" date="2022-11" db="EMBL/GenBank/DDBJ databases">
        <title>Minimal conservation of predation-associated metabolite biosynthetic gene clusters underscores biosynthetic potential of Myxococcota including descriptions for ten novel species: Archangium lansinium sp. nov., Myxococcus landrumus sp. nov., Nannocystis bai.</title>
        <authorList>
            <person name="Ahearne A."/>
            <person name="Stevens C."/>
            <person name="Dowd S."/>
        </authorList>
    </citation>
    <scope>NUCLEOTIDE SEQUENCE [LARGE SCALE GENOMIC DNA]</scope>
    <source>
        <strain evidence="3 4">NCWAL01</strain>
    </source>
</reference>
<keyword evidence="3" id="KW-0808">Transferase</keyword>
<dbReference type="InterPro" id="IPR000719">
    <property type="entry name" value="Prot_kinase_dom"/>
</dbReference>
<organism evidence="3 4">
    <name type="scientific">Stigmatella ashevillensis</name>
    <dbReference type="NCBI Taxonomy" id="2995309"/>
    <lineage>
        <taxon>Bacteria</taxon>
        <taxon>Pseudomonadati</taxon>
        <taxon>Myxococcota</taxon>
        <taxon>Myxococcia</taxon>
        <taxon>Myxococcales</taxon>
        <taxon>Cystobacterineae</taxon>
        <taxon>Archangiaceae</taxon>
        <taxon>Stigmatella</taxon>
    </lineage>
</organism>
<dbReference type="PANTHER" id="PTHR44329">
    <property type="entry name" value="SERINE/THREONINE-PROTEIN KINASE TNNI3K-RELATED"/>
    <property type="match status" value="1"/>
</dbReference>
<dbReference type="InterPro" id="IPR051681">
    <property type="entry name" value="Ser/Thr_Kinases-Pseudokinases"/>
</dbReference>
<sequence>MATHGSAQARELSCLPPGTEIGSWRIGELKGYGTYGVVYRAERRGEEGSGPFALKLARHPRDPRFEREAELLSRLSQPNVPGLRDRGQWAHRAGPIPFIVMDWVEGIPLYAWGQGRVLTSRLVLRVLAQAARALAATHEAEGVHRDVKGGNLLVRSADAHAVLIDFGAGSFRGAPPLTDEVLPPGTSPYRSPEAVQFQWRFWRERSTHYAPGPADDVYALGVTAYRLVAGVYPPAQVTLKASRGEASVSVPVQVPPEEWVTLCPELARLIRQMLAKKPSARGSAAQVARALEQAAESAGPEADQPITHRLRPAVALRARRPNPSPPSHLRGAWLGAVAGLAASLVLQGAWNLWQQPRPWRAEGVHSLGRDAAEADAGTAGLAKDALPSGESVQAPESGSERIGLDVPKKHLPGQLRPPCRKREIELNGGCWGVPREATPPCAEGNYEWRGACYYPVLAPVPLGTSEYP</sequence>
<keyword evidence="4" id="KW-1185">Reference proteome</keyword>
<keyword evidence="3" id="KW-0418">Kinase</keyword>
<evidence type="ECO:0000256" key="1">
    <source>
        <dbReference type="SAM" id="MobiDB-lite"/>
    </source>
</evidence>
<name>A0ABT5D8J7_9BACT</name>
<dbReference type="PROSITE" id="PS50011">
    <property type="entry name" value="PROTEIN_KINASE_DOM"/>
    <property type="match status" value="1"/>
</dbReference>
<dbReference type="SUPFAM" id="SSF56112">
    <property type="entry name" value="Protein kinase-like (PK-like)"/>
    <property type="match status" value="1"/>
</dbReference>
<dbReference type="InterPro" id="IPR011009">
    <property type="entry name" value="Kinase-like_dom_sf"/>
</dbReference>
<dbReference type="Proteomes" id="UP001221838">
    <property type="component" value="Unassembled WGS sequence"/>
</dbReference>
<accession>A0ABT5D8J7</accession>